<name>A0A2I7ZFA4_STRSU</name>
<reference evidence="1" key="1">
    <citation type="submission" date="2016-12" db="EMBL/GenBank/DDBJ databases">
        <title>Genetic analyses of Streptococcus suis serotype 9 strains from diseased pigs.</title>
        <authorList>
            <person name="Qiu X."/>
            <person name="Zheng H."/>
        </authorList>
    </citation>
    <scope>NUCLEOTIDE SEQUENCE</scope>
    <source>
        <strain evidence="1">1135-10</strain>
    </source>
</reference>
<proteinExistence type="predicted"/>
<protein>
    <submittedName>
        <fullName evidence="1">Uncharacterized protein</fullName>
    </submittedName>
</protein>
<organism evidence="1">
    <name type="scientific">Streptococcus suis</name>
    <dbReference type="NCBI Taxonomy" id="1307"/>
    <lineage>
        <taxon>Bacteria</taxon>
        <taxon>Bacillati</taxon>
        <taxon>Bacillota</taxon>
        <taxon>Bacilli</taxon>
        <taxon>Lactobacillales</taxon>
        <taxon>Streptococcaceae</taxon>
        <taxon>Streptococcus</taxon>
    </lineage>
</organism>
<evidence type="ECO:0000313" key="1">
    <source>
        <dbReference type="EMBL" id="AUS91081.1"/>
    </source>
</evidence>
<dbReference type="EMBL" id="KY400496">
    <property type="protein sequence ID" value="AUS91081.1"/>
    <property type="molecule type" value="Genomic_DNA"/>
</dbReference>
<dbReference type="RefSeq" id="WP_024388626.1">
    <property type="nucleotide sequence ID" value="NZ_JARXJZ010000012.1"/>
</dbReference>
<sequence length="276" mass="31246">MSKRSDEFENNIVEFVKQNINQPLPSQLPKWMIDEGIVPGAIIQDVKGIGSKDSKNKTDVIIHLSEGAPIKISAKLLNADYFGNWYGHKRFIDEFGCKAFQRMTTAATCWANKWSESTNAPFVGVSICFGKRAGKTFDNFTDIFNIEDILTVAKGYGESDSVANCMYIADTPANTLSELIQSLDEISIENINKVTEEFKVAYRPINPITEKSNRGKNVYSKFKPYKRLDELTTISSAKQLFELGEFVTVEPTKINHNHILDELERDYNIKIPRKES</sequence>
<accession>A0A2I7ZFA4</accession>
<dbReference type="AlphaFoldDB" id="A0A2I7ZFA4"/>